<keyword evidence="3" id="KW-1185">Reference proteome</keyword>
<reference evidence="2 3" key="1">
    <citation type="submission" date="2019-03" db="EMBL/GenBank/DDBJ databases">
        <title>The genome sequence of a newly discovered highly antifungal drug resistant Aspergillus species, Aspergillus tanneri NIH 1004.</title>
        <authorList>
            <person name="Mounaud S."/>
            <person name="Singh I."/>
            <person name="Joardar V."/>
            <person name="Pakala S."/>
            <person name="Pakala S."/>
            <person name="Venepally P."/>
            <person name="Hoover J."/>
            <person name="Nierman W."/>
            <person name="Chung J."/>
            <person name="Losada L."/>
        </authorList>
    </citation>
    <scope>NUCLEOTIDE SEQUENCE [LARGE SCALE GENOMIC DNA]</scope>
    <source>
        <strain evidence="2 3">NIH1004</strain>
    </source>
</reference>
<gene>
    <name evidence="2" type="ORF">EYZ11_006572</name>
</gene>
<protein>
    <recommendedName>
        <fullName evidence="4">FAD dependent oxidoreductase domain-containing protein</fullName>
    </recommendedName>
</protein>
<dbReference type="Proteomes" id="UP000308092">
    <property type="component" value="Unassembled WGS sequence"/>
</dbReference>
<name>A0A4S3JKY1_9EURO</name>
<feature type="region of interest" description="Disordered" evidence="1">
    <location>
        <begin position="123"/>
        <end position="144"/>
    </location>
</feature>
<evidence type="ECO:0000313" key="3">
    <source>
        <dbReference type="Proteomes" id="UP000308092"/>
    </source>
</evidence>
<accession>A0A4S3JKY1</accession>
<dbReference type="EMBL" id="SOSA01000234">
    <property type="protein sequence ID" value="THC93961.1"/>
    <property type="molecule type" value="Genomic_DNA"/>
</dbReference>
<evidence type="ECO:0000256" key="1">
    <source>
        <dbReference type="SAM" id="MobiDB-lite"/>
    </source>
</evidence>
<evidence type="ECO:0000313" key="2">
    <source>
        <dbReference type="EMBL" id="THC93961.1"/>
    </source>
</evidence>
<organism evidence="2 3">
    <name type="scientific">Aspergillus tanneri</name>
    <dbReference type="NCBI Taxonomy" id="1220188"/>
    <lineage>
        <taxon>Eukaryota</taxon>
        <taxon>Fungi</taxon>
        <taxon>Dikarya</taxon>
        <taxon>Ascomycota</taxon>
        <taxon>Pezizomycotina</taxon>
        <taxon>Eurotiomycetes</taxon>
        <taxon>Eurotiomycetidae</taxon>
        <taxon>Eurotiales</taxon>
        <taxon>Aspergillaceae</taxon>
        <taxon>Aspergillus</taxon>
        <taxon>Aspergillus subgen. Circumdati</taxon>
    </lineage>
</organism>
<dbReference type="VEuPathDB" id="FungiDB:EYZ11_006572"/>
<dbReference type="STRING" id="1220188.A0A4S3JKY1"/>
<proteinExistence type="predicted"/>
<evidence type="ECO:0008006" key="4">
    <source>
        <dbReference type="Google" id="ProtNLM"/>
    </source>
</evidence>
<dbReference type="AlphaFoldDB" id="A0A4S3JKY1"/>
<sequence length="216" mass="23265">MSAQEAVGPSLKLDGSLSWSIIGKKGFEYVTQRPQESAGSHSPGGEIMIGGGLFQSENKAIDEIGIWKDNSTNPIISAYLGGIWPVTFESEHTKVLQLWTGCMGFTIDLLPFVGQVSPKFTGRVPRRKSGKGKTSGKPVGDSPNEWITAGFGGDGMVSAWLSGTAVGLMVLGRENIQHETRPGLPAGKVTDWLPKEMYLSEKRIRNASIYKLAQAL</sequence>
<comment type="caution">
    <text evidence="2">The sequence shown here is derived from an EMBL/GenBank/DDBJ whole genome shotgun (WGS) entry which is preliminary data.</text>
</comment>